<feature type="compositionally biased region" description="Polar residues" evidence="1">
    <location>
        <begin position="1588"/>
        <end position="1604"/>
    </location>
</feature>
<feature type="domain" description="PI3K/PI4K catalytic" evidence="2">
    <location>
        <begin position="1705"/>
        <end position="2024"/>
    </location>
</feature>
<feature type="domain" description="FATC" evidence="3">
    <location>
        <begin position="2004"/>
        <end position="2036"/>
    </location>
</feature>
<dbReference type="InterPro" id="IPR011009">
    <property type="entry name" value="Kinase-like_dom_sf"/>
</dbReference>
<comment type="caution">
    <text evidence="4">The sequence shown here is derived from an EMBL/GenBank/DDBJ whole genome shotgun (WGS) entry which is preliminary data.</text>
</comment>
<protein>
    <recommendedName>
        <fullName evidence="6">Non-specific serine/threonine protein kinase</fullName>
    </recommendedName>
</protein>
<dbReference type="SUPFAM" id="SSF48371">
    <property type="entry name" value="ARM repeat"/>
    <property type="match status" value="1"/>
</dbReference>
<dbReference type="EMBL" id="JAPFFF010000058">
    <property type="protein sequence ID" value="KAK8837702.1"/>
    <property type="molecule type" value="Genomic_DNA"/>
</dbReference>
<proteinExistence type="predicted"/>
<dbReference type="Proteomes" id="UP001470230">
    <property type="component" value="Unassembled WGS sequence"/>
</dbReference>
<dbReference type="PANTHER" id="PTHR11139:SF9">
    <property type="entry name" value="SERINE_THREONINE-PROTEIN KINASE MTOR"/>
    <property type="match status" value="1"/>
</dbReference>
<evidence type="ECO:0000313" key="4">
    <source>
        <dbReference type="EMBL" id="KAK8837702.1"/>
    </source>
</evidence>
<dbReference type="Pfam" id="PF02260">
    <property type="entry name" value="FATC"/>
    <property type="match status" value="1"/>
</dbReference>
<dbReference type="Gene3D" id="3.30.1010.10">
    <property type="entry name" value="Phosphatidylinositol 3-kinase Catalytic Subunit, Chain A, domain 4"/>
    <property type="match status" value="1"/>
</dbReference>
<dbReference type="SMART" id="SM00146">
    <property type="entry name" value="PI3Kc"/>
    <property type="match status" value="1"/>
</dbReference>
<dbReference type="SUPFAM" id="SSF56112">
    <property type="entry name" value="Protein kinase-like (PK-like)"/>
    <property type="match status" value="1"/>
</dbReference>
<dbReference type="InterPro" id="IPR050517">
    <property type="entry name" value="DDR_Repair_Kinase"/>
</dbReference>
<accession>A0ABR2GVU4</accession>
<evidence type="ECO:0000259" key="3">
    <source>
        <dbReference type="PROSITE" id="PS51190"/>
    </source>
</evidence>
<dbReference type="InterPro" id="IPR000403">
    <property type="entry name" value="PI3/4_kinase_cat_dom"/>
</dbReference>
<dbReference type="Gene3D" id="1.10.1070.11">
    <property type="entry name" value="Phosphatidylinositol 3-/4-kinase, catalytic domain"/>
    <property type="match status" value="1"/>
</dbReference>
<dbReference type="InterPro" id="IPR036940">
    <property type="entry name" value="PI3/4_kinase_cat_sf"/>
</dbReference>
<name>A0ABR2GVU4_9EUKA</name>
<evidence type="ECO:0008006" key="6">
    <source>
        <dbReference type="Google" id="ProtNLM"/>
    </source>
</evidence>
<dbReference type="InterPro" id="IPR016024">
    <property type="entry name" value="ARM-type_fold"/>
</dbReference>
<organism evidence="4 5">
    <name type="scientific">Tritrichomonas musculus</name>
    <dbReference type="NCBI Taxonomy" id="1915356"/>
    <lineage>
        <taxon>Eukaryota</taxon>
        <taxon>Metamonada</taxon>
        <taxon>Parabasalia</taxon>
        <taxon>Tritrichomonadida</taxon>
        <taxon>Tritrichomonadidae</taxon>
        <taxon>Tritrichomonas</taxon>
    </lineage>
</organism>
<sequence>MCLGHFIYSEDLLKTMMSMCTVCIQANSNPSETLGAFIVIRAFIERGYKIIDEKFSDILHSIGHFLLSNQDPQSFEVFAMLCENYKSKADKEREVINKVMKVNWDLNDSKTCDVFVRIASLFPDDFGQLSYEHAQKANEDSYFKLISAHFGPYSNESEIIQKFEEAKLSDSFIDSSYKFLVAYPYNAFKFTSILLNKTNEVLESDDPTFAFKLICKFEKSTLFPFQAYWDTIFESLKFPDLPDEDKKLKTLALFSILKNSNDQCQKLIELLFFLQNDSIPAYCTALENIDDQLLPLFMNETLQLILRSSINFVTLSFLLPSVNIFIRLRKISPLSIFNYFISTFSTIPSTFSQCNSYTDKSTIIFICIRLINGADDLIGPYTNTLYSFFLNLISSPQPPPKSFKDRVNNRKILKEVIKIHISSIECIEKLVQKPYHYDPQLIVDALISQLTLFQNESLHIAALDTLRSVFRNFGFSNINMEALHMQLFDYIKATKSETTLDSILSILGTIGPLDPLSFHLHHAQVDLYPLYDKLKREQSYLDFVIKYLISQLTKVPEPSMFLNAINYIFQFSKKKSSVYLPEIISVLEILLKRGQNDSVFHILRSIILHVEIDIFPFAEQIYAILSPFLVYKNFNLHALKALSAMVFVMKSAFPIAVQTFSMVLDNLSNDCGFDYELYLLQILAHLVIFCNCSQRLFFQQAKKRALTANLISSYALNFISQVIFNTMNEELCLPSVRLAAKLMNDKSPIKESAETLLSIIAEMSPVFITKDIDITKIKRCPNLCEVTEDPYPERTPNEIKPLKVSEIFEKNNFMQHENYWDSWLLHMLQNLVLCSRSPSIRSCLPLLQISTNFLHQMFPLILLSVWEESTDENREMLSTNLAKVATDQNVTSELLSLFCEANDTMDRAGYYLFKSSDKNIGGKIAVECEHFFRAIRFYERSPDSDKDDDVKCQMIKVHARLKRRESALGIFAVTPKAHNDPSILKDLGIWDEARKLFNPNKSETDLIQYIECSSKLEDWGTIMQYADRFNSLTLESKNTVSIYFASAMSIYNKQNIDQFLPFMNRSNVFNCIWQAIIELRMGNYKSARLSVERGMKLNASNRAPFLSGNYEPALQSIEDATFLEELEDVINVCENVVPREKVMQLWNSKSNWIYTDVERVITLFVIRRLLESNDNPQIALSFLESARELKKWDIFDNMFKSLLGLHLNDDRVKLLAAKVMYDRHQSPDLSAIKDIIESTKDNVVFANAVCDYAIRLESPTPDILNLLSKVLKRDPKATSALKIWTSGNLYLARKYNDEKYANDAINGFTSLIKNHNRPILHYLYQLCSLCFSYDINITNVFASLPPSSIEQIIHQLLAQFDNPREAVRNSIAKIVLKFTEEHLQAIAFPLVYMKNLKKETPSPHFTQFLNEIRNKNPEFRAEVNNISKGLIKLSTSEFELISLIFQKAVIKLTKDNDIQYFKNELSKAVNIYFTYYQKKKDAEKTKICERFVSYFNNIQTELNNPESSIFKMTNQVPTNDKLAQSDESTIDSTESMNQSKVSPTQSSESISQSIEKMVQGNDNNNESNENLIISSESLTQSIESINISNGSQTFDDSEQIQSDQAQKDKSTSTTTVPPPIPVPTITTTTNTLCFVSPSKVYKPYTMELLLHDLSYLIRQFYEVSENIKHIEVNKDVPSLMLKSPSMVAVPGFYKMDSDFPRIQSFSRIVKVIPSAKLPRKIRIHGTDGHTYKYLLKGTEDLMLDQRIMQWFSLSNSLLRDDKGGIEKHLTIECYPIIPLSPLAGMIAWAEGSETFYSLISWYNDLKHKPDYITQVHEMLRLPDNKKIDIDALSRIHRLEFYRDLCGMTDDTALREAIWIKSPGADIWFMQKTNFARSMGLMSIVGYIIGLGDRHPNNILFMNKTGKQVHIDFSECFEKATKRSYYPEKVQFRLTRMMVKVLGVSGVEGDFKMTAQYVISLMRRNKSSLLAFLDFFDKGADVDLGKNDINRIHDKLDGNEFEDVKNLSVDDHVDRLIAEATDENNLSQMFIGWLPHW</sequence>
<evidence type="ECO:0000313" key="5">
    <source>
        <dbReference type="Proteomes" id="UP001470230"/>
    </source>
</evidence>
<dbReference type="PROSITE" id="PS50290">
    <property type="entry name" value="PI3_4_KINASE_3"/>
    <property type="match status" value="1"/>
</dbReference>
<dbReference type="PANTHER" id="PTHR11139">
    <property type="entry name" value="ATAXIA TELANGIECTASIA MUTATED ATM -RELATED"/>
    <property type="match status" value="1"/>
</dbReference>
<gene>
    <name evidence="4" type="ORF">M9Y10_036237</name>
</gene>
<evidence type="ECO:0000256" key="1">
    <source>
        <dbReference type="SAM" id="MobiDB-lite"/>
    </source>
</evidence>
<feature type="region of interest" description="Disordered" evidence="1">
    <location>
        <begin position="1520"/>
        <end position="1552"/>
    </location>
</feature>
<dbReference type="SMART" id="SM01343">
    <property type="entry name" value="FATC"/>
    <property type="match status" value="1"/>
</dbReference>
<reference evidence="4 5" key="1">
    <citation type="submission" date="2024-04" db="EMBL/GenBank/DDBJ databases">
        <title>Tritrichomonas musculus Genome.</title>
        <authorList>
            <person name="Alves-Ferreira E."/>
            <person name="Grigg M."/>
            <person name="Lorenzi H."/>
            <person name="Galac M."/>
        </authorList>
    </citation>
    <scope>NUCLEOTIDE SEQUENCE [LARGE SCALE GENOMIC DNA]</scope>
    <source>
        <strain evidence="4 5">EAF2021</strain>
    </source>
</reference>
<dbReference type="PROSITE" id="PS51190">
    <property type="entry name" value="FATC"/>
    <property type="match status" value="1"/>
</dbReference>
<feature type="region of interest" description="Disordered" evidence="1">
    <location>
        <begin position="1588"/>
        <end position="1622"/>
    </location>
</feature>
<evidence type="ECO:0000259" key="2">
    <source>
        <dbReference type="PROSITE" id="PS50290"/>
    </source>
</evidence>
<dbReference type="InterPro" id="IPR003152">
    <property type="entry name" value="FATC_dom"/>
</dbReference>
<keyword evidence="5" id="KW-1185">Reference proteome</keyword>
<feature type="compositionally biased region" description="Polar residues" evidence="1">
    <location>
        <begin position="1520"/>
        <end position="1544"/>
    </location>
</feature>
<dbReference type="Pfam" id="PF00454">
    <property type="entry name" value="PI3_PI4_kinase"/>
    <property type="match status" value="1"/>
</dbReference>